<keyword evidence="2" id="KW-1185">Reference proteome</keyword>
<reference evidence="2" key="1">
    <citation type="journal article" date="2013" name="Genome Announc.">
        <title>Draft genome sequence of Pseudozyma brasiliensis sp. nov. strain GHG001, a high producer of endo-1,4-xylanase isolated from an insect pest of sugarcane.</title>
        <authorList>
            <person name="Oliveira J.V.D.C."/>
            <person name="dos Santos R.A.C."/>
            <person name="Borges T.A."/>
            <person name="Riano-Pachon D.M."/>
            <person name="Goldman G.H."/>
        </authorList>
    </citation>
    <scope>NUCLEOTIDE SEQUENCE [LARGE SCALE GENOMIC DNA]</scope>
    <source>
        <strain evidence="2">GHG001</strain>
    </source>
</reference>
<dbReference type="SUPFAM" id="SSF64356">
    <property type="entry name" value="SNARE-like"/>
    <property type="match status" value="1"/>
</dbReference>
<dbReference type="STRING" id="1365824.V5EXH6"/>
<dbReference type="GO" id="GO:0005737">
    <property type="term" value="C:cytoplasm"/>
    <property type="evidence" value="ECO:0007669"/>
    <property type="project" value="GOC"/>
</dbReference>
<dbReference type="eggNOG" id="KOG3487">
    <property type="taxonomic scope" value="Eukaryota"/>
</dbReference>
<protein>
    <recommendedName>
        <fullName evidence="3">Sedlin</fullName>
    </recommendedName>
</protein>
<evidence type="ECO:0000313" key="1">
    <source>
        <dbReference type="EMBL" id="EST08203.1"/>
    </source>
</evidence>
<dbReference type="RefSeq" id="XP_016293192.1">
    <property type="nucleotide sequence ID" value="XM_016435493.1"/>
</dbReference>
<proteinExistence type="predicted"/>
<dbReference type="Pfam" id="PF04628">
    <property type="entry name" value="Sedlin_N"/>
    <property type="match status" value="1"/>
</dbReference>
<dbReference type="HOGENOM" id="CLU_085828_3_0_1"/>
<dbReference type="AlphaFoldDB" id="V5EXH6"/>
<organism evidence="1 2">
    <name type="scientific">Kalmanozyma brasiliensis (strain GHG001)</name>
    <name type="common">Yeast</name>
    <name type="synonym">Pseudozyma brasiliensis</name>
    <dbReference type="NCBI Taxonomy" id="1365824"/>
    <lineage>
        <taxon>Eukaryota</taxon>
        <taxon>Fungi</taxon>
        <taxon>Dikarya</taxon>
        <taxon>Basidiomycota</taxon>
        <taxon>Ustilaginomycotina</taxon>
        <taxon>Ustilaginomycetes</taxon>
        <taxon>Ustilaginales</taxon>
        <taxon>Ustilaginaceae</taxon>
        <taxon>Kalmanozyma</taxon>
    </lineage>
</organism>
<dbReference type="GeneID" id="27418113"/>
<dbReference type="InterPro" id="IPR011012">
    <property type="entry name" value="Longin-like_dom_sf"/>
</dbReference>
<dbReference type="GO" id="GO:0006888">
    <property type="term" value="P:endoplasmic reticulum to Golgi vesicle-mediated transport"/>
    <property type="evidence" value="ECO:0007669"/>
    <property type="project" value="InterPro"/>
</dbReference>
<dbReference type="CDD" id="cd14825">
    <property type="entry name" value="TRAPPC2_sedlin"/>
    <property type="match status" value="1"/>
</dbReference>
<dbReference type="OMA" id="NPFHELN"/>
<sequence length="207" mass="21800">MSYYLTLIGTRDNPLYETEITPKTAASSSSAASTSSGYFSSSSNAAAGSSAASEAGSSSGGGMFGGLLSRIPTTTSALTSSGASTASTSGGGSAAAAAVRRKQRYELQMIAHSALDTIEDALVTSPYLYLKSIDRIQEYTTSCFVLPGNIKMVLLHEHKHEDGIKNFFLDVWEAYLKVSLNPFQDANAPIENAAFDARVRAAAKKFL</sequence>
<evidence type="ECO:0000313" key="2">
    <source>
        <dbReference type="Proteomes" id="UP000019377"/>
    </source>
</evidence>
<dbReference type="PANTHER" id="PTHR12403">
    <property type="entry name" value="TRAFFICKING PROTEIN PARTICLE COMPLEX SUBUNIT 2"/>
    <property type="match status" value="1"/>
</dbReference>
<dbReference type="EMBL" id="KI545860">
    <property type="protein sequence ID" value="EST08203.1"/>
    <property type="molecule type" value="Genomic_DNA"/>
</dbReference>
<accession>V5EXH6</accession>
<dbReference type="InterPro" id="IPR006722">
    <property type="entry name" value="Sedlin"/>
</dbReference>
<dbReference type="Proteomes" id="UP000019377">
    <property type="component" value="Unassembled WGS sequence"/>
</dbReference>
<dbReference type="OrthoDB" id="10252102at2759"/>
<evidence type="ECO:0008006" key="3">
    <source>
        <dbReference type="Google" id="ProtNLM"/>
    </source>
</evidence>
<name>V5EXH6_KALBG</name>
<dbReference type="Gene3D" id="3.30.450.70">
    <property type="match status" value="1"/>
</dbReference>
<gene>
    <name evidence="1" type="ORF">PSEUBRA_SCAF18g04795</name>
</gene>